<keyword evidence="5 6" id="KW-0472">Membrane</keyword>
<dbReference type="EMBL" id="BMKK01000005">
    <property type="protein sequence ID" value="GGD61115.1"/>
    <property type="molecule type" value="Genomic_DNA"/>
</dbReference>
<feature type="domain" description="ABC3 transporter permease C-terminal" evidence="7">
    <location>
        <begin position="681"/>
        <end position="793"/>
    </location>
</feature>
<keyword evidence="3 6" id="KW-0812">Transmembrane</keyword>
<evidence type="ECO:0000256" key="1">
    <source>
        <dbReference type="ARBA" id="ARBA00004651"/>
    </source>
</evidence>
<feature type="domain" description="ABC3 transporter permease C-terminal" evidence="7">
    <location>
        <begin position="303"/>
        <end position="420"/>
    </location>
</feature>
<proteinExistence type="predicted"/>
<evidence type="ECO:0000256" key="2">
    <source>
        <dbReference type="ARBA" id="ARBA00022475"/>
    </source>
</evidence>
<dbReference type="PANTHER" id="PTHR30572:SF18">
    <property type="entry name" value="ABC-TYPE MACROLIDE FAMILY EXPORT SYSTEM PERMEASE COMPONENT 2"/>
    <property type="match status" value="1"/>
</dbReference>
<evidence type="ECO:0000313" key="10">
    <source>
        <dbReference type="Proteomes" id="UP000609064"/>
    </source>
</evidence>
<evidence type="ECO:0000259" key="7">
    <source>
        <dbReference type="Pfam" id="PF02687"/>
    </source>
</evidence>
<sequence>MIRNYLKIAIRSLVKNKIYSLVNIVSLTLGLTVMLLVSLYVSDDLSFDRFHEKGNQIYRLVQNVKDADGNEGKMGNTGLPQGKAFKDAVPGIKDFCRFKNGWNTLVQKGNEGIKEKLMYADPSILSMFSFEVIEGSKSQALTDQNNVIISQKVKEKYFGAESAIGKVLNIGDEGSDFKPFVVAAVLKDIPQNSSIQFDLLLSIEHIIPKDPQQRANQESWYNASLNTFLWVDEKANIDLVEKKMAKVSEKYITQSKKDSPHLSKYDAKFLLQPFYRMHLDPEYYATNGLEYWSDIRYPKILSAVALLVLIIACINFINLTLARSLKRTKEIGIRKTNGSTNQQLLLQFLGESFLLTFLAAIPAVFFAQAFLPSFSELTNKHLELRNLFSIQSISIFVGIIILVSVLAGFYPAIIMARFQPIKSLKGQLKFSSGQTFRKALIVFQFVMAGVLITATIVVSRQFDYIANKELGYKTNNILRFWLPWEQIATLSPKLKHELSQLPLVKKVSAKSGDWNSTMYEVEGTKTEYTYYEHIDENHLQLLQIPLLKGRYLSSKYALDTVSNIIVNESFVKKYVPKGKDPFTVKITQQGTAMNIVGIVKDFHYASFKENIKPIVWGLDTRGQAGCIHVEIADNQQQAAVESIKKVYKKFVPYLPIEYQFLEDFRMEKYADDLRWKQVLNFTSGIAILIACLGLFGLATFSAEVRTKEIGIRKVLGASVTSIAAMLSKDFLKLIIIAFIISAPIAYYFMNQWLQDFVYKIEMKWWIFAVSGLLVCAIALLTVSYQAIKAALTNPVKSLKIE</sequence>
<protein>
    <submittedName>
        <fullName evidence="9">ABC transporter permease</fullName>
    </submittedName>
</protein>
<accession>A0A917DQW0</accession>
<dbReference type="InterPro" id="IPR003838">
    <property type="entry name" value="ABC3_permease_C"/>
</dbReference>
<comment type="subcellular location">
    <subcellularLocation>
        <location evidence="1">Cell membrane</location>
        <topology evidence="1">Multi-pass membrane protein</topology>
    </subcellularLocation>
</comment>
<keyword evidence="10" id="KW-1185">Reference proteome</keyword>
<feature type="transmembrane region" description="Helical" evidence="6">
    <location>
        <begin position="764"/>
        <end position="787"/>
    </location>
</feature>
<reference evidence="9" key="2">
    <citation type="submission" date="2020-09" db="EMBL/GenBank/DDBJ databases">
        <authorList>
            <person name="Sun Q."/>
            <person name="Zhou Y."/>
        </authorList>
    </citation>
    <scope>NUCLEOTIDE SEQUENCE</scope>
    <source>
        <strain evidence="9">CGMCC 1.15958</strain>
    </source>
</reference>
<dbReference type="Pfam" id="PF02687">
    <property type="entry name" value="FtsX"/>
    <property type="match status" value="2"/>
</dbReference>
<gene>
    <name evidence="9" type="ORF">GCM10011514_26370</name>
</gene>
<evidence type="ECO:0000259" key="8">
    <source>
        <dbReference type="Pfam" id="PF12704"/>
    </source>
</evidence>
<evidence type="ECO:0000256" key="5">
    <source>
        <dbReference type="ARBA" id="ARBA00023136"/>
    </source>
</evidence>
<keyword evidence="2" id="KW-1003">Cell membrane</keyword>
<dbReference type="PANTHER" id="PTHR30572">
    <property type="entry name" value="MEMBRANE COMPONENT OF TRANSPORTER-RELATED"/>
    <property type="match status" value="1"/>
</dbReference>
<dbReference type="GO" id="GO:0022857">
    <property type="term" value="F:transmembrane transporter activity"/>
    <property type="evidence" value="ECO:0007669"/>
    <property type="project" value="TreeGrafter"/>
</dbReference>
<dbReference type="GO" id="GO:0005886">
    <property type="term" value="C:plasma membrane"/>
    <property type="evidence" value="ECO:0007669"/>
    <property type="project" value="UniProtKB-SubCell"/>
</dbReference>
<feature type="transmembrane region" description="Helical" evidence="6">
    <location>
        <begin position="21"/>
        <end position="41"/>
    </location>
</feature>
<feature type="transmembrane region" description="Helical" evidence="6">
    <location>
        <begin position="439"/>
        <end position="458"/>
    </location>
</feature>
<evidence type="ECO:0000256" key="3">
    <source>
        <dbReference type="ARBA" id="ARBA00022692"/>
    </source>
</evidence>
<reference evidence="9" key="1">
    <citation type="journal article" date="2014" name="Int. J. Syst. Evol. Microbiol.">
        <title>Complete genome sequence of Corynebacterium casei LMG S-19264T (=DSM 44701T), isolated from a smear-ripened cheese.</title>
        <authorList>
            <consortium name="US DOE Joint Genome Institute (JGI-PGF)"/>
            <person name="Walter F."/>
            <person name="Albersmeier A."/>
            <person name="Kalinowski J."/>
            <person name="Ruckert C."/>
        </authorList>
    </citation>
    <scope>NUCLEOTIDE SEQUENCE</scope>
    <source>
        <strain evidence="9">CGMCC 1.15958</strain>
    </source>
</reference>
<evidence type="ECO:0000256" key="4">
    <source>
        <dbReference type="ARBA" id="ARBA00022989"/>
    </source>
</evidence>
<evidence type="ECO:0000313" key="9">
    <source>
        <dbReference type="EMBL" id="GGD61115.1"/>
    </source>
</evidence>
<dbReference type="Proteomes" id="UP000609064">
    <property type="component" value="Unassembled WGS sequence"/>
</dbReference>
<dbReference type="AlphaFoldDB" id="A0A917DQW0"/>
<dbReference type="Pfam" id="PF12704">
    <property type="entry name" value="MacB_PCD"/>
    <property type="match status" value="1"/>
</dbReference>
<name>A0A917DQW0_9BACT</name>
<dbReference type="InterPro" id="IPR050250">
    <property type="entry name" value="Macrolide_Exporter_MacB"/>
</dbReference>
<organism evidence="9 10">
    <name type="scientific">Emticicia aquatilis</name>
    <dbReference type="NCBI Taxonomy" id="1537369"/>
    <lineage>
        <taxon>Bacteria</taxon>
        <taxon>Pseudomonadati</taxon>
        <taxon>Bacteroidota</taxon>
        <taxon>Cytophagia</taxon>
        <taxon>Cytophagales</taxon>
        <taxon>Leadbetterellaceae</taxon>
        <taxon>Emticicia</taxon>
    </lineage>
</organism>
<dbReference type="InterPro" id="IPR025857">
    <property type="entry name" value="MacB_PCD"/>
</dbReference>
<feature type="transmembrane region" description="Helical" evidence="6">
    <location>
        <begin position="390"/>
        <end position="418"/>
    </location>
</feature>
<feature type="domain" description="MacB-like periplasmic core" evidence="8">
    <location>
        <begin position="20"/>
        <end position="246"/>
    </location>
</feature>
<feature type="transmembrane region" description="Helical" evidence="6">
    <location>
        <begin position="730"/>
        <end position="749"/>
    </location>
</feature>
<feature type="transmembrane region" description="Helical" evidence="6">
    <location>
        <begin position="681"/>
        <end position="702"/>
    </location>
</feature>
<keyword evidence="4 6" id="KW-1133">Transmembrane helix</keyword>
<comment type="caution">
    <text evidence="9">The sequence shown here is derived from an EMBL/GenBank/DDBJ whole genome shotgun (WGS) entry which is preliminary data.</text>
</comment>
<feature type="transmembrane region" description="Helical" evidence="6">
    <location>
        <begin position="344"/>
        <end position="370"/>
    </location>
</feature>
<feature type="transmembrane region" description="Helical" evidence="6">
    <location>
        <begin position="300"/>
        <end position="323"/>
    </location>
</feature>
<evidence type="ECO:0000256" key="6">
    <source>
        <dbReference type="SAM" id="Phobius"/>
    </source>
</evidence>
<dbReference type="RefSeq" id="WP_188766572.1">
    <property type="nucleotide sequence ID" value="NZ_BMKK01000005.1"/>
</dbReference>